<organism evidence="7 8">
    <name type="scientific">Carpediemonas membranifera</name>
    <dbReference type="NCBI Taxonomy" id="201153"/>
    <lineage>
        <taxon>Eukaryota</taxon>
        <taxon>Metamonada</taxon>
        <taxon>Carpediemonas-like organisms</taxon>
        <taxon>Carpediemonas</taxon>
    </lineage>
</organism>
<keyword evidence="3 6" id="KW-0805">Transcription regulation</keyword>
<protein>
    <recommendedName>
        <fullName evidence="6">Mediator of RNA polymerase II transcription subunit 7</fullName>
    </recommendedName>
</protein>
<evidence type="ECO:0000256" key="2">
    <source>
        <dbReference type="ARBA" id="ARBA00009994"/>
    </source>
</evidence>
<accession>A0A8J6E0P2</accession>
<dbReference type="SUPFAM" id="SSF140718">
    <property type="entry name" value="Mediator hinge subcomplex-like"/>
    <property type="match status" value="1"/>
</dbReference>
<keyword evidence="5 6" id="KW-0539">Nucleus</keyword>
<gene>
    <name evidence="7" type="ORF">J8273_6688</name>
</gene>
<dbReference type="InterPro" id="IPR044888">
    <property type="entry name" value="Mediatior_Med7_sf"/>
</dbReference>
<dbReference type="GO" id="GO:0003712">
    <property type="term" value="F:transcription coregulator activity"/>
    <property type="evidence" value="ECO:0007669"/>
    <property type="project" value="InterPro"/>
</dbReference>
<evidence type="ECO:0000313" key="7">
    <source>
        <dbReference type="EMBL" id="KAG9392096.1"/>
    </source>
</evidence>
<reference evidence="7" key="1">
    <citation type="submission" date="2021-05" db="EMBL/GenBank/DDBJ databases">
        <title>A free-living protist that lacks canonical eukaryotic 1 DNA replication and segregation systems.</title>
        <authorList>
            <person name="Salas-Leiva D.E."/>
            <person name="Tromer E.C."/>
            <person name="Curtis B.A."/>
            <person name="Jerlstrom-Hultqvist J."/>
            <person name="Kolisko M."/>
            <person name="Yi Z."/>
            <person name="Salas-Leiva J.S."/>
            <person name="Gallot-Lavallee L."/>
            <person name="Kops G.J.P.L."/>
            <person name="Archibald J.M."/>
            <person name="Simpson A.G.B."/>
            <person name="Roger A.J."/>
        </authorList>
    </citation>
    <scope>NUCLEOTIDE SEQUENCE</scope>
    <source>
        <strain evidence="7">BICM</strain>
    </source>
</reference>
<dbReference type="EMBL" id="JAHDYR010000039">
    <property type="protein sequence ID" value="KAG9392096.1"/>
    <property type="molecule type" value="Genomic_DNA"/>
</dbReference>
<evidence type="ECO:0000256" key="3">
    <source>
        <dbReference type="ARBA" id="ARBA00023015"/>
    </source>
</evidence>
<dbReference type="Gene3D" id="6.10.140.200">
    <property type="match status" value="1"/>
</dbReference>
<keyword evidence="4 6" id="KW-0804">Transcription</keyword>
<comment type="function">
    <text evidence="6">Component of the Mediator complex, a coactivator involved in the regulated transcription of nearly all RNA polymerase II-dependent genes. Mediator functions as a bridge to convey information from gene-specific regulatory proteins to the basal RNA polymerase II transcription machinery.</text>
</comment>
<comment type="subunit">
    <text evidence="6">Component of the Mediator complex.</text>
</comment>
<proteinExistence type="inferred from homology"/>
<comment type="caution">
    <text evidence="7">The sequence shown here is derived from an EMBL/GenBank/DDBJ whole genome shotgun (WGS) entry which is preliminary data.</text>
</comment>
<dbReference type="GO" id="GO:0006357">
    <property type="term" value="P:regulation of transcription by RNA polymerase II"/>
    <property type="evidence" value="ECO:0007669"/>
    <property type="project" value="InterPro"/>
</dbReference>
<keyword evidence="8" id="KW-1185">Reference proteome</keyword>
<evidence type="ECO:0000256" key="4">
    <source>
        <dbReference type="ARBA" id="ARBA00023163"/>
    </source>
</evidence>
<keyword evidence="6" id="KW-0010">Activator</keyword>
<evidence type="ECO:0000256" key="1">
    <source>
        <dbReference type="ARBA" id="ARBA00004123"/>
    </source>
</evidence>
<evidence type="ECO:0000256" key="6">
    <source>
        <dbReference type="RuleBase" id="RU364060"/>
    </source>
</evidence>
<dbReference type="InterPro" id="IPR037212">
    <property type="entry name" value="Med7/Med21-like"/>
</dbReference>
<dbReference type="Proteomes" id="UP000717585">
    <property type="component" value="Unassembled WGS sequence"/>
</dbReference>
<evidence type="ECO:0000313" key="8">
    <source>
        <dbReference type="Proteomes" id="UP000717585"/>
    </source>
</evidence>
<evidence type="ECO:0000256" key="5">
    <source>
        <dbReference type="ARBA" id="ARBA00023242"/>
    </source>
</evidence>
<name>A0A8J6E0P2_9EUKA</name>
<dbReference type="InterPro" id="IPR009244">
    <property type="entry name" value="Mediatior_Med7"/>
</dbReference>
<comment type="similarity">
    <text evidence="2 6">Belongs to the Mediator complex subunit 7 family.</text>
</comment>
<dbReference type="Pfam" id="PF05983">
    <property type="entry name" value="Med7"/>
    <property type="match status" value="1"/>
</dbReference>
<dbReference type="AlphaFoldDB" id="A0A8J6E0P2"/>
<dbReference type="GO" id="GO:0016592">
    <property type="term" value="C:mediator complex"/>
    <property type="evidence" value="ECO:0007669"/>
    <property type="project" value="InterPro"/>
</dbReference>
<comment type="subcellular location">
    <subcellularLocation>
        <location evidence="1 6">Nucleus</location>
    </subcellularLocation>
</comment>
<sequence>MTLGLSPKDQLKQLVRALHRKYLEILDEVLRSPEGAFFAVNGLASESVGVTEAKNIMANILHRLNEFRLADGLEQLHTHIKQSSEVRSEITAELSMLDDTMARVLSRGVETETDEDMG</sequence>